<keyword evidence="1" id="KW-1133">Transmembrane helix</keyword>
<evidence type="ECO:0000259" key="2">
    <source>
        <dbReference type="Pfam" id="PF08241"/>
    </source>
</evidence>
<dbReference type="GO" id="GO:0008757">
    <property type="term" value="F:S-adenosylmethionine-dependent methyltransferase activity"/>
    <property type="evidence" value="ECO:0007669"/>
    <property type="project" value="InterPro"/>
</dbReference>
<feature type="domain" description="Methyltransferase type 11" evidence="2">
    <location>
        <begin position="37"/>
        <end position="119"/>
    </location>
</feature>
<sequence length="247" mass="28836">MNQPTFSHVPYPTDYMDIAVKKVKNHFKDNFKNKKVLDIPAGNGWIGEQLTEYGLEVISADINEIKPHFIQVDMEKPLPFSDEEFDAIICCEGIEHIFSPFQLFTEFARTLKRGGILIITTPNIQNLYSRWQFLCSGYLFQFDPFNKIPLKDNVVGDKGHISHVSYGQLRYYTEHHGMKVESPTGGRMKRIILLPFLLPVLLIGFWWNYRDWKRTSGKESRKEIIKHLFNLRILLSRSLVFIVTKPK</sequence>
<gene>
    <name evidence="3" type="ORF">METZ01_LOCUS377650</name>
</gene>
<keyword evidence="1" id="KW-0472">Membrane</keyword>
<protein>
    <recommendedName>
        <fullName evidence="2">Methyltransferase type 11 domain-containing protein</fullName>
    </recommendedName>
</protein>
<dbReference type="Pfam" id="PF08241">
    <property type="entry name" value="Methyltransf_11"/>
    <property type="match status" value="1"/>
</dbReference>
<name>A0A382TRT2_9ZZZZ</name>
<keyword evidence="1" id="KW-0812">Transmembrane</keyword>
<evidence type="ECO:0000256" key="1">
    <source>
        <dbReference type="SAM" id="Phobius"/>
    </source>
</evidence>
<dbReference type="PANTHER" id="PTHR43591">
    <property type="entry name" value="METHYLTRANSFERASE"/>
    <property type="match status" value="1"/>
</dbReference>
<dbReference type="InterPro" id="IPR029063">
    <property type="entry name" value="SAM-dependent_MTases_sf"/>
</dbReference>
<feature type="transmembrane region" description="Helical" evidence="1">
    <location>
        <begin position="191"/>
        <end position="209"/>
    </location>
</feature>
<accession>A0A382TRT2</accession>
<dbReference type="EMBL" id="UINC01138693">
    <property type="protein sequence ID" value="SVD24796.1"/>
    <property type="molecule type" value="Genomic_DNA"/>
</dbReference>
<dbReference type="SUPFAM" id="SSF53335">
    <property type="entry name" value="S-adenosyl-L-methionine-dependent methyltransferases"/>
    <property type="match status" value="1"/>
</dbReference>
<dbReference type="InterPro" id="IPR013216">
    <property type="entry name" value="Methyltransf_11"/>
</dbReference>
<proteinExistence type="predicted"/>
<dbReference type="CDD" id="cd02440">
    <property type="entry name" value="AdoMet_MTases"/>
    <property type="match status" value="1"/>
</dbReference>
<dbReference type="AlphaFoldDB" id="A0A382TRT2"/>
<organism evidence="3">
    <name type="scientific">marine metagenome</name>
    <dbReference type="NCBI Taxonomy" id="408172"/>
    <lineage>
        <taxon>unclassified sequences</taxon>
        <taxon>metagenomes</taxon>
        <taxon>ecological metagenomes</taxon>
    </lineage>
</organism>
<evidence type="ECO:0000313" key="3">
    <source>
        <dbReference type="EMBL" id="SVD24796.1"/>
    </source>
</evidence>
<reference evidence="3" key="1">
    <citation type="submission" date="2018-05" db="EMBL/GenBank/DDBJ databases">
        <authorList>
            <person name="Lanie J.A."/>
            <person name="Ng W.-L."/>
            <person name="Kazmierczak K.M."/>
            <person name="Andrzejewski T.M."/>
            <person name="Davidsen T.M."/>
            <person name="Wayne K.J."/>
            <person name="Tettelin H."/>
            <person name="Glass J.I."/>
            <person name="Rusch D."/>
            <person name="Podicherti R."/>
            <person name="Tsui H.-C.T."/>
            <person name="Winkler M.E."/>
        </authorList>
    </citation>
    <scope>NUCLEOTIDE SEQUENCE</scope>
</reference>
<dbReference type="Gene3D" id="3.40.50.150">
    <property type="entry name" value="Vaccinia Virus protein VP39"/>
    <property type="match status" value="1"/>
</dbReference>